<evidence type="ECO:0000313" key="18">
    <source>
        <dbReference type="Proteomes" id="UP000033814"/>
    </source>
</evidence>
<sequence>MTTHLSVRLIWNDRGWDGHVCDKPNQNAYCVVNQYIREALADQKNIKREVEAAAMPLKELNEWQPPCCRTSVAFSPIGFEIIHNDPLEFRRLPSTKETILPYSVCPSPYRWMREENFRQLCEDEHLNIRGPDDPKKENGWVYEPDRQIELLTNFWSRLEKNTSLVFFYCDQGNPLDENLNRILLGVGRISNIGPQHFFGKKPPKYPGDYPIWSRCITHDFENQGFVLPYHEYLRKGYDTSNIICRIPEGATIDFSYVGEHVSDDTAVGALERLLQSVQAVKDENKVSGDWSRHIIWINDVLSEVWQNRGPFPGAGSVLQFLGVEVGTAFQRQVLMPLLKRGENAWEYLLAILEGRKQCEEKEYTIPMKQAAGRWAAYSPSRRKLLSMLVRFELTPKQVKRIADADERIKAGINATDEELVENPYLISEMDEGGPDRDVITLEVIDRGMRPEGDTARFLSGNEIIPQDDPHRVRACAVAILKDAAANGDTLLPFNEVLEQIKKRFPERRACSPDRELVIGQQSFYQEILDFRTDINPPTMALRIISELEQEVANRLKRRIKLKNKPPRSDWSWEELLKQEFGEGKGSNLPPEVEERARKEKAKALITLYECRFSVLTGRAGTGKTSVLKVFLKGLEELESRRPILLLAPTGKARVRLMERTKRDDGSVRDAYTIHQLLMRNRWLNPENFVLRYKGGSEIGAPTVIIDEASMIPIDLLGVLFRALDLNQVSRLILVGDPNQLPPIGPGRPFVDIVSWLKADNKEVKKLYPESFQLPAEERNACIAQLTERARHEDHNSLALQLADGYLSDDPTPGDDDLLSRVARQDVDGDLEVHFWRDHLELETLLMARMKHLLNLTDGNGAYKLFNESIGISNVSGQEHEPLKAEHWQILSPVRKQEFGTTEINRKIQAQYRGGLLNKSRREWKSSKKPFGEQELVWTDKVIQIYNCRRKAWPQGGGLDYVANGEIGLVTSTSDKFNSLDVKYSTQPEVSYRYYRKDVDSNLELAYALTVHKAQGSDFDYVFLILPRNASTLSKELLYTGLTRFRQKMVLLIERDTDVLERLRSPQESATLLRNSNLFVMAIRPEDEDKYYANHLIHRTAKDVLVRSKSEVIVADTLTRLEISYEYEKKLLNKDSNPKDYRLPDFTVSYEGDIFYWEHLGMLSVPSYRQSWERKRAWYRENGYEDQLITSEDGPDGSINVTKIEEIARKKILLE</sequence>
<dbReference type="EMBL" id="JJQM01000126">
    <property type="protein sequence ID" value="KKH53105.1"/>
    <property type="molecule type" value="Genomic_DNA"/>
</dbReference>
<dbReference type="CDD" id="cd17933">
    <property type="entry name" value="DEXSc_RecD-like"/>
    <property type="match status" value="1"/>
</dbReference>
<evidence type="ECO:0000313" key="29">
    <source>
        <dbReference type="Proteomes" id="UP000034925"/>
    </source>
</evidence>
<comment type="caution">
    <text evidence="16">The sequence shown here is derived from an EMBL/GenBank/DDBJ whole genome shotgun (WGS) entry which is preliminary data.</text>
</comment>
<dbReference type="EMBL" id="JJQH01000125">
    <property type="protein sequence ID" value="KKH38511.1"/>
    <property type="molecule type" value="Genomic_DNA"/>
</dbReference>
<dbReference type="AlphaFoldDB" id="A0A0F8SY41"/>
<dbReference type="EMBL" id="JJQJ01000061">
    <property type="protein sequence ID" value="KKH51287.1"/>
    <property type="molecule type" value="Genomic_DNA"/>
</dbReference>
<dbReference type="Proteomes" id="UP000034937">
    <property type="component" value="Unassembled WGS sequence"/>
</dbReference>
<evidence type="ECO:0000313" key="22">
    <source>
        <dbReference type="Proteomes" id="UP000034040"/>
    </source>
</evidence>
<evidence type="ECO:0000313" key="17">
    <source>
        <dbReference type="EMBL" id="KKI06935.1"/>
    </source>
</evidence>
<dbReference type="CDD" id="cd18809">
    <property type="entry name" value="SF1_C_RecD"/>
    <property type="match status" value="1"/>
</dbReference>
<dbReference type="EMBL" id="JJOR01000174">
    <property type="protein sequence ID" value="KKF98495.1"/>
    <property type="molecule type" value="Genomic_DNA"/>
</dbReference>
<dbReference type="Gene3D" id="3.40.50.300">
    <property type="entry name" value="P-loop containing nucleotide triphosphate hydrolases"/>
    <property type="match status" value="2"/>
</dbReference>
<dbReference type="GO" id="GO:0003678">
    <property type="term" value="F:DNA helicase activity"/>
    <property type="evidence" value="ECO:0007669"/>
    <property type="project" value="UniProtKB-ARBA"/>
</dbReference>
<evidence type="ECO:0000313" key="20">
    <source>
        <dbReference type="Proteomes" id="UP000033885"/>
    </source>
</evidence>
<dbReference type="PANTHER" id="PTHR43788">
    <property type="entry name" value="DNA2/NAM7 HELICASE FAMILY MEMBER"/>
    <property type="match status" value="1"/>
</dbReference>
<dbReference type="PANTHER" id="PTHR43788:SF6">
    <property type="entry name" value="DNA HELICASE B"/>
    <property type="match status" value="1"/>
</dbReference>
<dbReference type="InterPro" id="IPR027785">
    <property type="entry name" value="UvrD-like_helicase_C"/>
</dbReference>
<dbReference type="Proteomes" id="UP000034142">
    <property type="component" value="Unassembled WGS sequence"/>
</dbReference>
<dbReference type="InterPro" id="IPR050534">
    <property type="entry name" value="Coronavir_polyprotein_1ab"/>
</dbReference>
<evidence type="ECO:0000313" key="30">
    <source>
        <dbReference type="Proteomes" id="UP000034937"/>
    </source>
</evidence>
<dbReference type="EMBL" id="JJQS01000129">
    <property type="protein sequence ID" value="KKH71869.1"/>
    <property type="molecule type" value="Genomic_DNA"/>
</dbReference>
<evidence type="ECO:0000313" key="26">
    <source>
        <dbReference type="Proteomes" id="UP000034668"/>
    </source>
</evidence>
<evidence type="ECO:0000313" key="13">
    <source>
        <dbReference type="EMBL" id="KKH88482.1"/>
    </source>
</evidence>
<dbReference type="EMBL" id="JJQX01000190">
    <property type="protein sequence ID" value="KKH91070.1"/>
    <property type="molecule type" value="Genomic_DNA"/>
</dbReference>
<dbReference type="Proteomes" id="UP000033864">
    <property type="component" value="Unassembled WGS sequence"/>
</dbReference>
<protein>
    <submittedName>
        <fullName evidence="16">Exodeoxyribonuclease V</fullName>
    </submittedName>
</protein>
<dbReference type="Proteomes" id="UP000034925">
    <property type="component" value="Unassembled WGS sequence"/>
</dbReference>
<evidence type="ECO:0000313" key="6">
    <source>
        <dbReference type="EMBL" id="KKH51287.1"/>
    </source>
</evidence>
<evidence type="ECO:0000313" key="15">
    <source>
        <dbReference type="EMBL" id="KKI00021.1"/>
    </source>
</evidence>
<evidence type="ECO:0000313" key="14">
    <source>
        <dbReference type="EMBL" id="KKH91070.1"/>
    </source>
</evidence>
<evidence type="ECO:0000313" key="11">
    <source>
        <dbReference type="EMBL" id="KKH76321.1"/>
    </source>
</evidence>
<evidence type="ECO:0000313" key="4">
    <source>
        <dbReference type="EMBL" id="KKF98495.1"/>
    </source>
</evidence>
<dbReference type="RefSeq" id="WP_048041737.1">
    <property type="nucleotide sequence ID" value="NZ_JBLVWA010000194.1"/>
</dbReference>
<evidence type="ECO:0000313" key="7">
    <source>
        <dbReference type="EMBL" id="KKH53105.1"/>
    </source>
</evidence>
<evidence type="ECO:0000313" key="28">
    <source>
        <dbReference type="Proteomes" id="UP000034872"/>
    </source>
</evidence>
<dbReference type="Proteomes" id="UP000034692">
    <property type="component" value="Unassembled WGS sequence"/>
</dbReference>
<proteinExistence type="predicted"/>
<dbReference type="EMBL" id="JJQZ01000005">
    <property type="protein sequence ID" value="KKI00021.1"/>
    <property type="molecule type" value="Genomic_DNA"/>
</dbReference>
<dbReference type="GO" id="GO:0005524">
    <property type="term" value="F:ATP binding"/>
    <property type="evidence" value="ECO:0007669"/>
    <property type="project" value="UniProtKB-KW"/>
</dbReference>
<evidence type="ECO:0000313" key="23">
    <source>
        <dbReference type="Proteomes" id="UP000034142"/>
    </source>
</evidence>
<evidence type="ECO:0000313" key="5">
    <source>
        <dbReference type="EMBL" id="KKH38511.1"/>
    </source>
</evidence>
<dbReference type="Proteomes" id="UP000034547">
    <property type="component" value="Unassembled WGS sequence"/>
</dbReference>
<evidence type="ECO:0000313" key="10">
    <source>
        <dbReference type="EMBL" id="KKH71869.1"/>
    </source>
</evidence>
<evidence type="ECO:0000313" key="12">
    <source>
        <dbReference type="EMBL" id="KKH80641.1"/>
    </source>
</evidence>
<reference evidence="18 19" key="1">
    <citation type="journal article" date="2015" name="ISME J.">
        <title>Genomic and phenotypic differentiation among Methanosarcina mazei populations from Columbia River sediment.</title>
        <authorList>
            <person name="Youngblut N.D."/>
            <person name="Wirth J.S."/>
            <person name="Henriksen J.R."/>
            <person name="Smith M."/>
            <person name="Simon H."/>
            <person name="Metcalf W.W."/>
            <person name="Whitaker R.J."/>
        </authorList>
    </citation>
    <scope>NUCLEOTIDE SEQUENCE [LARGE SCALE GENOMIC DNA]</scope>
    <source>
        <strain evidence="5 21">1.H.A.1A.3</strain>
        <strain evidence="6 19">1.H.A.1A.6</strain>
        <strain evidence="7 24">1.H.A.2.3</strain>
        <strain evidence="9 27">1.H.A.2.7</strain>
        <strain evidence="8">1.H.A.2.8</strain>
        <strain evidence="11 29">1.H.M.1A.1</strain>
        <strain evidence="10 22">1.H.M.1A.2</strain>
        <strain evidence="12 18">1.H.M.2.2</strain>
        <strain evidence="13 30">1.H.M.2.3</strain>
        <strain evidence="14 26">1.H.M.2.4</strain>
        <strain evidence="15 28">1.H.T.2.1</strain>
        <strain evidence="17 20">1.H.T.2.3</strain>
        <strain evidence="16 25">1.H.T.2.5</strain>
        <strain evidence="4 23">2.F.A.2.3</strain>
    </source>
</reference>
<dbReference type="PATRIC" id="fig|2209.51.peg.3644"/>
<dbReference type="EMBL" id="JJQO01000047">
    <property type="protein sequence ID" value="KKH68858.1"/>
    <property type="molecule type" value="Genomic_DNA"/>
</dbReference>
<evidence type="ECO:0000259" key="3">
    <source>
        <dbReference type="Pfam" id="PF13538"/>
    </source>
</evidence>
<accession>A0A0F8SY41</accession>
<dbReference type="Proteomes" id="UP000034040">
    <property type="component" value="Unassembled WGS sequence"/>
</dbReference>
<evidence type="ECO:0000313" key="27">
    <source>
        <dbReference type="Proteomes" id="UP000034692"/>
    </source>
</evidence>
<dbReference type="Pfam" id="PF13245">
    <property type="entry name" value="AAA_19"/>
    <property type="match status" value="1"/>
</dbReference>
<keyword evidence="2" id="KW-0067">ATP-binding</keyword>
<evidence type="ECO:0000313" key="8">
    <source>
        <dbReference type="EMBL" id="KKH64074.1"/>
    </source>
</evidence>
<dbReference type="InterPro" id="IPR027417">
    <property type="entry name" value="P-loop_NTPase"/>
</dbReference>
<dbReference type="SUPFAM" id="SSF52540">
    <property type="entry name" value="P-loop containing nucleoside triphosphate hydrolases"/>
    <property type="match status" value="2"/>
</dbReference>
<evidence type="ECO:0000256" key="1">
    <source>
        <dbReference type="ARBA" id="ARBA00022741"/>
    </source>
</evidence>
<organism evidence="16 25">
    <name type="scientific">Methanosarcina mazei</name>
    <name type="common">Methanosarcina frisia</name>
    <dbReference type="NCBI Taxonomy" id="2209"/>
    <lineage>
        <taxon>Archaea</taxon>
        <taxon>Methanobacteriati</taxon>
        <taxon>Methanobacteriota</taxon>
        <taxon>Stenosarchaea group</taxon>
        <taxon>Methanomicrobia</taxon>
        <taxon>Methanosarcinales</taxon>
        <taxon>Methanosarcinaceae</taxon>
        <taxon>Methanosarcina</taxon>
    </lineage>
</organism>
<dbReference type="Proteomes" id="UP000033814">
    <property type="component" value="Unassembled WGS sequence"/>
</dbReference>
<dbReference type="EMBL" id="JJQR01000061">
    <property type="protein sequence ID" value="KKH76321.1"/>
    <property type="molecule type" value="Genomic_DNA"/>
</dbReference>
<dbReference type="Pfam" id="PF13538">
    <property type="entry name" value="UvrD_C_2"/>
    <property type="match status" value="1"/>
</dbReference>
<dbReference type="EMBL" id="JJRB01000041">
    <property type="protein sequence ID" value="KKI04818.1"/>
    <property type="molecule type" value="Genomic_DNA"/>
</dbReference>
<dbReference type="EMBL" id="JJQP01000201">
    <property type="protein sequence ID" value="KKH64074.1"/>
    <property type="molecule type" value="Genomic_DNA"/>
</dbReference>
<keyword evidence="1" id="KW-0547">Nucleotide-binding</keyword>
<dbReference type="EMBL" id="JJQV01000133">
    <property type="protein sequence ID" value="KKH80641.1"/>
    <property type="molecule type" value="Genomic_DNA"/>
</dbReference>
<dbReference type="Proteomes" id="UP000034232">
    <property type="component" value="Unassembled WGS sequence"/>
</dbReference>
<evidence type="ECO:0000256" key="2">
    <source>
        <dbReference type="ARBA" id="ARBA00022840"/>
    </source>
</evidence>
<dbReference type="Proteomes" id="UP000033885">
    <property type="component" value="Unassembled WGS sequence"/>
</dbReference>
<evidence type="ECO:0000313" key="21">
    <source>
        <dbReference type="Proteomes" id="UP000034021"/>
    </source>
</evidence>
<dbReference type="Proteomes" id="UP000034872">
    <property type="component" value="Unassembled WGS sequence"/>
</dbReference>
<dbReference type="Proteomes" id="UP000034668">
    <property type="component" value="Unassembled WGS sequence"/>
</dbReference>
<feature type="domain" description="UvrD-like helicase C-terminal" evidence="3">
    <location>
        <begin position="1004"/>
        <end position="1050"/>
    </location>
</feature>
<evidence type="ECO:0000313" key="24">
    <source>
        <dbReference type="Proteomes" id="UP000034232"/>
    </source>
</evidence>
<dbReference type="EMBL" id="JJQW01000059">
    <property type="protein sequence ID" value="KKH88482.1"/>
    <property type="molecule type" value="Genomic_DNA"/>
</dbReference>
<dbReference type="EMBL" id="JJRA01000002">
    <property type="protein sequence ID" value="KKI06935.1"/>
    <property type="molecule type" value="Genomic_DNA"/>
</dbReference>
<dbReference type="Proteomes" id="UP000034021">
    <property type="component" value="Unassembled WGS sequence"/>
</dbReference>
<evidence type="ECO:0000313" key="16">
    <source>
        <dbReference type="EMBL" id="KKI04818.1"/>
    </source>
</evidence>
<evidence type="ECO:0000313" key="9">
    <source>
        <dbReference type="EMBL" id="KKH68858.1"/>
    </source>
</evidence>
<evidence type="ECO:0000313" key="25">
    <source>
        <dbReference type="Proteomes" id="UP000034547"/>
    </source>
</evidence>
<gene>
    <name evidence="4" type="ORF">DU31_08045</name>
    <name evidence="5" type="ORF">DU50_16900</name>
    <name evidence="8" type="ORF">DU73_09775</name>
    <name evidence="9" type="ORF">DU75_08555</name>
    <name evidence="7" type="ORF">DU76_10610</name>
    <name evidence="10" type="ORF">DU77_11040</name>
    <name evidence="14" type="ORF">DU79_11810</name>
    <name evidence="17" type="ORF">DU81_07105</name>
    <name evidence="12" type="ORF">DU82_14850</name>
    <name evidence="16" type="ORF">DU83_14835</name>
    <name evidence="15" type="ORF">DU84_16210</name>
    <name evidence="6" type="ORF">DU85_08885</name>
    <name evidence="11" type="ORF">DU86_08485</name>
    <name evidence="13" type="ORF">DU88_15775</name>
</gene>
<evidence type="ECO:0000313" key="19">
    <source>
        <dbReference type="Proteomes" id="UP000033864"/>
    </source>
</evidence>
<name>A0A0F8SY41_METMZ</name>